<proteinExistence type="inferred from homology"/>
<keyword evidence="6" id="KW-0028">Amino-acid biosynthesis</keyword>
<dbReference type="STRING" id="158441.A0A226F3H2"/>
<dbReference type="PIRSF" id="PIRSF001434">
    <property type="entry name" value="CGS"/>
    <property type="match status" value="1"/>
</dbReference>
<evidence type="ECO:0000256" key="5">
    <source>
        <dbReference type="ARBA" id="ARBA00022898"/>
    </source>
</evidence>
<dbReference type="Proteomes" id="UP000198287">
    <property type="component" value="Unassembled WGS sequence"/>
</dbReference>
<dbReference type="GO" id="GO:0019343">
    <property type="term" value="P:cysteine biosynthetic process via cystathionine"/>
    <property type="evidence" value="ECO:0007669"/>
    <property type="project" value="TreeGrafter"/>
</dbReference>
<dbReference type="InterPro" id="IPR015424">
    <property type="entry name" value="PyrdxlP-dep_Trfase"/>
</dbReference>
<evidence type="ECO:0000256" key="7">
    <source>
        <dbReference type="ARBA" id="ARBA00029853"/>
    </source>
</evidence>
<dbReference type="Gene3D" id="3.40.640.10">
    <property type="entry name" value="Type I PLP-dependent aspartate aminotransferase-like (Major domain)"/>
    <property type="match status" value="1"/>
</dbReference>
<dbReference type="UniPathway" id="UPA00136">
    <property type="reaction ID" value="UER00202"/>
</dbReference>
<comment type="pathway">
    <text evidence="2">Amino-acid biosynthesis; L-cysteine biosynthesis; L-cysteine from L-homocysteine and L-serine: step 2/2.</text>
</comment>
<dbReference type="AlphaFoldDB" id="A0A226F3H2"/>
<comment type="cofactor">
    <cofactor evidence="1 9">
        <name>pyridoxal 5'-phosphate</name>
        <dbReference type="ChEBI" id="CHEBI:597326"/>
    </cofactor>
</comment>
<dbReference type="CDD" id="cd00614">
    <property type="entry name" value="CGS_like"/>
    <property type="match status" value="1"/>
</dbReference>
<dbReference type="Pfam" id="PF01053">
    <property type="entry name" value="Cys_Met_Meta_PP"/>
    <property type="match status" value="1"/>
</dbReference>
<name>A0A226F3H2_FOLCA</name>
<comment type="similarity">
    <text evidence="3 9">Belongs to the trans-sulfuration enzymes family.</text>
</comment>
<evidence type="ECO:0000256" key="2">
    <source>
        <dbReference type="ARBA" id="ARBA00005038"/>
    </source>
</evidence>
<dbReference type="GO" id="GO:0030170">
    <property type="term" value="F:pyridoxal phosphate binding"/>
    <property type="evidence" value="ECO:0007669"/>
    <property type="project" value="InterPro"/>
</dbReference>
<comment type="caution">
    <text evidence="10">The sequence shown here is derived from an EMBL/GenBank/DDBJ whole genome shotgun (WGS) entry which is preliminary data.</text>
</comment>
<dbReference type="GO" id="GO:0004123">
    <property type="term" value="F:cystathionine gamma-lyase activity"/>
    <property type="evidence" value="ECO:0007669"/>
    <property type="project" value="TreeGrafter"/>
</dbReference>
<evidence type="ECO:0000256" key="4">
    <source>
        <dbReference type="ARBA" id="ARBA00012085"/>
    </source>
</evidence>
<evidence type="ECO:0000256" key="9">
    <source>
        <dbReference type="RuleBase" id="RU362118"/>
    </source>
</evidence>
<evidence type="ECO:0000256" key="6">
    <source>
        <dbReference type="ARBA" id="ARBA00023192"/>
    </source>
</evidence>
<dbReference type="PANTHER" id="PTHR11808:SF15">
    <property type="entry name" value="CYSTATHIONINE GAMMA-LYASE"/>
    <property type="match status" value="1"/>
</dbReference>
<reference evidence="10 11" key="1">
    <citation type="submission" date="2015-12" db="EMBL/GenBank/DDBJ databases">
        <title>The genome of Folsomia candida.</title>
        <authorList>
            <person name="Faddeeva A."/>
            <person name="Derks M.F."/>
            <person name="Anvar Y."/>
            <person name="Smit S."/>
            <person name="Van Straalen N."/>
            <person name="Roelofs D."/>
        </authorList>
    </citation>
    <scope>NUCLEOTIDE SEQUENCE [LARGE SCALE GENOMIC DNA]</scope>
    <source>
        <strain evidence="10 11">VU population</strain>
        <tissue evidence="10">Whole body</tissue>
    </source>
</reference>
<evidence type="ECO:0000313" key="10">
    <source>
        <dbReference type="EMBL" id="OXA63731.1"/>
    </source>
</evidence>
<accession>A0A226F3H2</accession>
<dbReference type="GO" id="GO:0005737">
    <property type="term" value="C:cytoplasm"/>
    <property type="evidence" value="ECO:0007669"/>
    <property type="project" value="TreeGrafter"/>
</dbReference>
<dbReference type="SUPFAM" id="SSF53383">
    <property type="entry name" value="PLP-dependent transferases"/>
    <property type="match status" value="1"/>
</dbReference>
<organism evidence="10 11">
    <name type="scientific">Folsomia candida</name>
    <name type="common">Springtail</name>
    <dbReference type="NCBI Taxonomy" id="158441"/>
    <lineage>
        <taxon>Eukaryota</taxon>
        <taxon>Metazoa</taxon>
        <taxon>Ecdysozoa</taxon>
        <taxon>Arthropoda</taxon>
        <taxon>Hexapoda</taxon>
        <taxon>Collembola</taxon>
        <taxon>Entomobryomorpha</taxon>
        <taxon>Isotomoidea</taxon>
        <taxon>Isotomidae</taxon>
        <taxon>Proisotominae</taxon>
        <taxon>Folsomia</taxon>
    </lineage>
</organism>
<dbReference type="EC" id="4.4.1.1" evidence="4"/>
<keyword evidence="6" id="KW-0198">Cysteine biosynthesis</keyword>
<dbReference type="PANTHER" id="PTHR11808">
    <property type="entry name" value="TRANS-SULFURATION ENZYME FAMILY MEMBER"/>
    <property type="match status" value="1"/>
</dbReference>
<dbReference type="OrthoDB" id="3512640at2759"/>
<gene>
    <name evidence="10" type="ORF">Fcan01_01897</name>
</gene>
<dbReference type="Gene3D" id="3.90.1150.10">
    <property type="entry name" value="Aspartate Aminotransferase, domain 1"/>
    <property type="match status" value="1"/>
</dbReference>
<protein>
    <recommendedName>
        <fullName evidence="4">cystathionine gamma-lyase</fullName>
        <ecNumber evidence="4">4.4.1.1</ecNumber>
    </recommendedName>
    <alternativeName>
        <fullName evidence="7">Gamma-cystathionase</fullName>
    </alternativeName>
</protein>
<dbReference type="InterPro" id="IPR015421">
    <property type="entry name" value="PyrdxlP-dep_Trfase_major"/>
</dbReference>
<dbReference type="FunFam" id="3.40.640.10:FF:000046">
    <property type="entry name" value="Cystathionine gamma-lyase"/>
    <property type="match status" value="1"/>
</dbReference>
<evidence type="ECO:0000313" key="11">
    <source>
        <dbReference type="Proteomes" id="UP000198287"/>
    </source>
</evidence>
<keyword evidence="10" id="KW-0456">Lyase</keyword>
<dbReference type="InterPro" id="IPR000277">
    <property type="entry name" value="Cys/Met-Metab_PyrdxlP-dep_enz"/>
</dbReference>
<sequence length="450" mass="50071">MENGYGDVVGPEIDYNEISPLKKTGKTNIYKKFLEVDELHLDQWRKPNVDFETMAVSATVDPGTFSRNSLVMPIVTSSVFICHGSPTEPMNTLFYSSTNAFLRGFHYGRCGNPTRDHFESCMAQLDGAAHALAFSSGVAGIAAVVQTLKQGDHIVYIQCSNGDSDWLFRNKWKDFGIEVDFIYSNDSNAILDAVRPNTKMVWLETPINPTLNVVDIEKISGAVHSVANHVLVVVDNTFLTPVLQRPLDLGADVVVYSCTKYLCGHADVIMGVVTTSKSDLYKKLQENQICLGAIPSPWDCYLMIRSLKTLPIRMRQHFVNGQKIANFLELHPCVEFVSHPGLNSHPQHALAIKQQFGHSGMVTFLIRGDIREAATFINSLKTFKKAPSLGTDVSIASIPSKASHSWLPEEERQKLKITDNMIRLSVGLENSDHLIQDLDQALRQAVPIWI</sequence>
<evidence type="ECO:0000256" key="3">
    <source>
        <dbReference type="ARBA" id="ARBA00009077"/>
    </source>
</evidence>
<dbReference type="GO" id="GO:0019346">
    <property type="term" value="P:transsulfuration"/>
    <property type="evidence" value="ECO:0007669"/>
    <property type="project" value="InterPro"/>
</dbReference>
<evidence type="ECO:0000256" key="8">
    <source>
        <dbReference type="PIRSR" id="PIRSR001434-2"/>
    </source>
</evidence>
<evidence type="ECO:0000256" key="1">
    <source>
        <dbReference type="ARBA" id="ARBA00001933"/>
    </source>
</evidence>
<feature type="modified residue" description="N6-(pyridoxal phosphate)lysine" evidence="8">
    <location>
        <position position="260"/>
    </location>
</feature>
<dbReference type="InterPro" id="IPR015422">
    <property type="entry name" value="PyrdxlP-dep_Trfase_small"/>
</dbReference>
<keyword evidence="5 8" id="KW-0663">Pyridoxal phosphate</keyword>
<keyword evidence="11" id="KW-1185">Reference proteome</keyword>
<dbReference type="EMBL" id="LNIX01000001">
    <property type="protein sequence ID" value="OXA63731.1"/>
    <property type="molecule type" value="Genomic_DNA"/>
</dbReference>
<dbReference type="OMA" id="NCIGATG"/>